<dbReference type="RefSeq" id="WP_041882672.1">
    <property type="nucleotide sequence ID" value="NZ_CP157278.1"/>
</dbReference>
<dbReference type="OrthoDB" id="1273722at2"/>
<evidence type="ECO:0000259" key="1">
    <source>
        <dbReference type="Pfam" id="PF14028"/>
    </source>
</evidence>
<proteinExistence type="predicted"/>
<organism evidence="2 3">
    <name type="scientific">Pedobacter lusitanus</name>
    <dbReference type="NCBI Taxonomy" id="1503925"/>
    <lineage>
        <taxon>Bacteria</taxon>
        <taxon>Pseudomonadati</taxon>
        <taxon>Bacteroidota</taxon>
        <taxon>Sphingobacteriia</taxon>
        <taxon>Sphingobacteriales</taxon>
        <taxon>Sphingobacteriaceae</taxon>
        <taxon>Pedobacter</taxon>
    </lineage>
</organism>
<dbReference type="NCBIfam" id="TIGR03891">
    <property type="entry name" value="thiopep_ocin"/>
    <property type="match status" value="1"/>
</dbReference>
<sequence length="305" mass="35615">MALQNYNPINNQWFATYLFYPGDLDLMLKELVTPFIRDFIPAEQENVYYFFIRYWENGNHIRLRINADIQLQEVLAKELKKRANAFFAQYPALNKSGVFPEEVLFADHYVQFAAYEPEIERYGNRQSMPWAETHFYKSSAFILNWINTRKPGASVLIQALQLHLILLAATGWEIPQLLAVCNLFIDGWLPRLYFPEAAKQMQRIQWLKEFERSFNRTKELILPASRDFWETLISGTADKNVQDLADANGLILQNYLSAGFTEVKLAEIITSMMHMNNNRLGISNYEEAYGMYCTGRCLEFIAQLK</sequence>
<dbReference type="InterPro" id="IPR023809">
    <property type="entry name" value="Thiopep_bacteriocin_synth_dom"/>
</dbReference>
<evidence type="ECO:0000313" key="3">
    <source>
        <dbReference type="Proteomes" id="UP000032049"/>
    </source>
</evidence>
<keyword evidence="3" id="KW-1185">Reference proteome</keyword>
<feature type="domain" description="Thiopeptide-type bacteriocin biosynthesis" evidence="1">
    <location>
        <begin position="13"/>
        <end position="296"/>
    </location>
</feature>
<protein>
    <recommendedName>
        <fullName evidence="1">Thiopeptide-type bacteriocin biosynthesis domain-containing protein</fullName>
    </recommendedName>
</protein>
<name>A0A0D0F575_9SPHI</name>
<dbReference type="Pfam" id="PF14028">
    <property type="entry name" value="Lant_dehydr_C"/>
    <property type="match status" value="1"/>
</dbReference>
<evidence type="ECO:0000313" key="2">
    <source>
        <dbReference type="EMBL" id="KIO76743.1"/>
    </source>
</evidence>
<gene>
    <name evidence="2" type="ORF">TH53_13340</name>
</gene>
<dbReference type="AlphaFoldDB" id="A0A0D0F575"/>
<dbReference type="Proteomes" id="UP000032049">
    <property type="component" value="Unassembled WGS sequence"/>
</dbReference>
<comment type="caution">
    <text evidence="2">The sequence shown here is derived from an EMBL/GenBank/DDBJ whole genome shotgun (WGS) entry which is preliminary data.</text>
</comment>
<dbReference type="STRING" id="1503925.TH53_13340"/>
<reference evidence="2 3" key="1">
    <citation type="submission" date="2015-01" db="EMBL/GenBank/DDBJ databases">
        <title>Draft genome sequence of Pedobacter sp. NL19 isolated from sludge of an effluent treatment pond in an abandoned uranium mine.</title>
        <authorList>
            <person name="Santos T."/>
            <person name="Caetano T."/>
            <person name="Covas C."/>
            <person name="Cruz A."/>
            <person name="Mendo S."/>
        </authorList>
    </citation>
    <scope>NUCLEOTIDE SEQUENCE [LARGE SCALE GENOMIC DNA]</scope>
    <source>
        <strain evidence="2 3">NL19</strain>
    </source>
</reference>
<accession>A0A0D0F575</accession>
<dbReference type="EMBL" id="JXRA01000056">
    <property type="protein sequence ID" value="KIO76743.1"/>
    <property type="molecule type" value="Genomic_DNA"/>
</dbReference>